<dbReference type="SUPFAM" id="SSF48431">
    <property type="entry name" value="Lipovitellin-phosvitin complex, superhelical domain"/>
    <property type="match status" value="1"/>
</dbReference>
<proteinExistence type="predicted"/>
<dbReference type="Proteomes" id="UP000000442">
    <property type="component" value="Chromosome"/>
</dbReference>
<accession>C0QI46</accession>
<dbReference type="KEGG" id="dat:HRM2_26880"/>
<dbReference type="HOGENOM" id="CLU_505998_0_0_7"/>
<dbReference type="InterPro" id="IPR011006">
    <property type="entry name" value="CheY-like_superfamily"/>
</dbReference>
<dbReference type="InterPro" id="IPR021133">
    <property type="entry name" value="HEAT_type_2"/>
</dbReference>
<sequence>MDNFTARFNDSLKSSNLKGAKHILANLPGEPDRVCREVFQRLVLVPEDTAWELLMFLSEISFRTPDIRGRLFKVIQNRAELNFQFLPILYRAGTQKIIQESTPLMKQVLSNEIDTGILMETIRAVGKYKITALVDEISEYIYFDNEELKTHTIQALERIGTPRALRLLENAATTVKCDPSILDAISILKSSPDLVQKVAPPRNKDCNKADICRELESTDLETRFNAFTRLQVLDGESIHWLKQNLLSTNHDLVINTIEIIGTTISTTMVPPLYRLLADKTIPNTIRFAAYEALGAFPEFIEPAPFLLDDMDAPALHLRMAAINLLDKTPTDLVLSEIKNRIETGRKKGEMLAETILDIKAGNIIESLMVSDTFAYIASNYLLKQAAISPLQGYIDILMGRGLTATASKFSLTLERRLKENRPTALVLGRSKTVLAVYEKLLYRKGYAPLLFLSCQDALKSIAEAAPELIVSDLFLNGTTFVEFALQIQKHYLPRELTFVISTLQQAFMGNKLGSLCAGIGVQEIFEFPAGPKHIPSPW</sequence>
<protein>
    <submittedName>
        <fullName evidence="1">Two-component response receiver and regulator protein</fullName>
    </submittedName>
</protein>
<dbReference type="PROSITE" id="PS50077">
    <property type="entry name" value="HEAT_REPEAT"/>
    <property type="match status" value="1"/>
</dbReference>
<dbReference type="InterPro" id="IPR011030">
    <property type="entry name" value="Lipovitellin_superhlx_dom"/>
</dbReference>
<organism evidence="1 2">
    <name type="scientific">Desulforapulum autotrophicum (strain ATCC 43914 / DSM 3382 / VKM B-1955 / HRM2)</name>
    <name type="common">Desulfobacterium autotrophicum</name>
    <dbReference type="NCBI Taxonomy" id="177437"/>
    <lineage>
        <taxon>Bacteria</taxon>
        <taxon>Pseudomonadati</taxon>
        <taxon>Thermodesulfobacteriota</taxon>
        <taxon>Desulfobacteria</taxon>
        <taxon>Desulfobacterales</taxon>
        <taxon>Desulfobacteraceae</taxon>
        <taxon>Desulforapulum</taxon>
    </lineage>
</organism>
<dbReference type="RefSeq" id="WP_015904545.1">
    <property type="nucleotide sequence ID" value="NC_012108.1"/>
</dbReference>
<reference evidence="1 2" key="1">
    <citation type="journal article" date="2009" name="Environ. Microbiol.">
        <title>Genome sequence of Desulfobacterium autotrophicum HRM2, a marine sulfate reducer oxidizing organic carbon completely to carbon dioxide.</title>
        <authorList>
            <person name="Strittmatter A.W."/>
            <person name="Liesegang H."/>
            <person name="Rabus R."/>
            <person name="Decker I."/>
            <person name="Amann J."/>
            <person name="Andres S."/>
            <person name="Henne A."/>
            <person name="Fricke W.F."/>
            <person name="Martinez-Arias R."/>
            <person name="Bartels D."/>
            <person name="Goesmann A."/>
            <person name="Krause L."/>
            <person name="Puehler A."/>
            <person name="Klenk H.P."/>
            <person name="Richter M."/>
            <person name="Schuler M."/>
            <person name="Gloeckner F.O."/>
            <person name="Meyerdierks A."/>
            <person name="Gottschalk G."/>
            <person name="Amann R."/>
        </authorList>
    </citation>
    <scope>NUCLEOTIDE SEQUENCE [LARGE SCALE GENOMIC DNA]</scope>
    <source>
        <strain evidence="2">ATCC 43914 / DSM 3382 / HRM2</strain>
    </source>
</reference>
<evidence type="ECO:0000313" key="2">
    <source>
        <dbReference type="Proteomes" id="UP000000442"/>
    </source>
</evidence>
<dbReference type="EMBL" id="CP001087">
    <property type="protein sequence ID" value="ACN15782.1"/>
    <property type="molecule type" value="Genomic_DNA"/>
</dbReference>
<evidence type="ECO:0000313" key="1">
    <source>
        <dbReference type="EMBL" id="ACN15782.1"/>
    </source>
</evidence>
<dbReference type="AlphaFoldDB" id="C0QI46"/>
<dbReference type="STRING" id="177437.HRM2_26880"/>
<dbReference type="OrthoDB" id="5410345at2"/>
<name>C0QI46_DESAH</name>
<keyword evidence="2" id="KW-1185">Reference proteome</keyword>
<gene>
    <name evidence="1" type="ordered locus">HRM2_26880</name>
</gene>
<dbReference type="SUPFAM" id="SSF52172">
    <property type="entry name" value="CheY-like"/>
    <property type="match status" value="1"/>
</dbReference>
<dbReference type="eggNOG" id="COG1413">
    <property type="taxonomic scope" value="Bacteria"/>
</dbReference>